<proteinExistence type="predicted"/>
<gene>
    <name evidence="1" type="ORF">SPRG_21822</name>
</gene>
<name>A0A067BSC2_SAPPC</name>
<dbReference type="VEuPathDB" id="FungiDB:SPRG_21822"/>
<dbReference type="KEGG" id="spar:SPRG_21822"/>
<dbReference type="AlphaFoldDB" id="A0A067BSC2"/>
<dbReference type="OMA" id="RMAWNND"/>
<dbReference type="OrthoDB" id="77154at2759"/>
<dbReference type="PANTHER" id="PTHR22538">
    <property type="entry name" value="CILIA- AND FLAGELLA-ASSOCIATED PROTEIN 74"/>
    <property type="match status" value="1"/>
</dbReference>
<dbReference type="RefSeq" id="XP_012211721.1">
    <property type="nucleotide sequence ID" value="XM_012356331.1"/>
</dbReference>
<dbReference type="Gene3D" id="3.40.50.1820">
    <property type="entry name" value="alpha/beta hydrolase"/>
    <property type="match status" value="1"/>
</dbReference>
<evidence type="ECO:0000313" key="1">
    <source>
        <dbReference type="EMBL" id="KDO17572.1"/>
    </source>
</evidence>
<accession>A0A067BSC2</accession>
<evidence type="ECO:0000313" key="2">
    <source>
        <dbReference type="Proteomes" id="UP000030745"/>
    </source>
</evidence>
<dbReference type="PANTHER" id="PTHR22538:SF1">
    <property type="entry name" value="VWFD DOMAIN-CONTAINING PROTEIN"/>
    <property type="match status" value="1"/>
</dbReference>
<reference evidence="1 2" key="1">
    <citation type="journal article" date="2013" name="PLoS Genet.">
        <title>Distinctive expansion of potential virulence genes in the genome of the oomycete fish pathogen Saprolegnia parasitica.</title>
        <authorList>
            <person name="Jiang R.H."/>
            <person name="de Bruijn I."/>
            <person name="Haas B.J."/>
            <person name="Belmonte R."/>
            <person name="Lobach L."/>
            <person name="Christie J."/>
            <person name="van den Ackerveken G."/>
            <person name="Bottin A."/>
            <person name="Bulone V."/>
            <person name="Diaz-Moreno S.M."/>
            <person name="Dumas B."/>
            <person name="Fan L."/>
            <person name="Gaulin E."/>
            <person name="Govers F."/>
            <person name="Grenville-Briggs L.J."/>
            <person name="Horner N.R."/>
            <person name="Levin J.Z."/>
            <person name="Mammella M."/>
            <person name="Meijer H.J."/>
            <person name="Morris P."/>
            <person name="Nusbaum C."/>
            <person name="Oome S."/>
            <person name="Phillips A.J."/>
            <person name="van Rooyen D."/>
            <person name="Rzeszutek E."/>
            <person name="Saraiva M."/>
            <person name="Secombes C.J."/>
            <person name="Seidl M.F."/>
            <person name="Snel B."/>
            <person name="Stassen J.H."/>
            <person name="Sykes S."/>
            <person name="Tripathy S."/>
            <person name="van den Berg H."/>
            <person name="Vega-Arreguin J.C."/>
            <person name="Wawra S."/>
            <person name="Young S.K."/>
            <person name="Zeng Q."/>
            <person name="Dieguez-Uribeondo J."/>
            <person name="Russ C."/>
            <person name="Tyler B.M."/>
            <person name="van West P."/>
        </authorList>
    </citation>
    <scope>NUCLEOTIDE SEQUENCE [LARGE SCALE GENOMIC DNA]</scope>
    <source>
        <strain evidence="1 2">CBS 223.65</strain>
    </source>
</reference>
<sequence>MTTTESTLPPATPTAEFDQVVDTPAPKKFWTTKAIVGAVSSAAPTSTYSDSWGDIQDHAPCCSSVKFAHYESVKRAWTDPSTQSEFCNTALKVGTSGGKTVDNMILVTFSMGNLVASGAVASGVCNFGSGVTWVSIAGPMQGSKAANLLEEKCASGGWGAALQGILGLIGYCPATPAYLNMKTQDSRAQQGVHKVMCAVKSSGLVSTDAVALSLVGRMAWNNDGTLHDGVVSFPSCSVGFGNFATDAEAGANYKASVNHLDSSFRNGDGWWGADRKPVKWFECAL</sequence>
<protein>
    <submittedName>
        <fullName evidence="1">Uncharacterized protein</fullName>
    </submittedName>
</protein>
<dbReference type="InterPro" id="IPR029058">
    <property type="entry name" value="AB_hydrolase_fold"/>
</dbReference>
<dbReference type="GeneID" id="24142356"/>
<keyword evidence="2" id="KW-1185">Reference proteome</keyword>
<dbReference type="Proteomes" id="UP000030745">
    <property type="component" value="Unassembled WGS sequence"/>
</dbReference>
<organism evidence="1 2">
    <name type="scientific">Saprolegnia parasitica (strain CBS 223.65)</name>
    <dbReference type="NCBI Taxonomy" id="695850"/>
    <lineage>
        <taxon>Eukaryota</taxon>
        <taxon>Sar</taxon>
        <taxon>Stramenopiles</taxon>
        <taxon>Oomycota</taxon>
        <taxon>Saprolegniomycetes</taxon>
        <taxon>Saprolegniales</taxon>
        <taxon>Saprolegniaceae</taxon>
        <taxon>Saprolegnia</taxon>
    </lineage>
</organism>
<dbReference type="EMBL" id="KK583625">
    <property type="protein sequence ID" value="KDO17572.1"/>
    <property type="molecule type" value="Genomic_DNA"/>
</dbReference>